<dbReference type="Proteomes" id="UP000287033">
    <property type="component" value="Unassembled WGS sequence"/>
</dbReference>
<gene>
    <name evidence="2" type="ORF">chiPu_0005603</name>
</gene>
<protein>
    <submittedName>
        <fullName evidence="2">Uncharacterized protein</fullName>
    </submittedName>
</protein>
<accession>A0A401S9V0</accession>
<comment type="caution">
    <text evidence="2">The sequence shown here is derived from an EMBL/GenBank/DDBJ whole genome shotgun (WGS) entry which is preliminary data.</text>
</comment>
<name>A0A401S9V0_CHIPU</name>
<evidence type="ECO:0000313" key="3">
    <source>
        <dbReference type="Proteomes" id="UP000287033"/>
    </source>
</evidence>
<feature type="region of interest" description="Disordered" evidence="1">
    <location>
        <begin position="37"/>
        <end position="90"/>
    </location>
</feature>
<reference evidence="2 3" key="1">
    <citation type="journal article" date="2018" name="Nat. Ecol. Evol.">
        <title>Shark genomes provide insights into elasmobranch evolution and the origin of vertebrates.</title>
        <authorList>
            <person name="Hara Y"/>
            <person name="Yamaguchi K"/>
            <person name="Onimaru K"/>
            <person name="Kadota M"/>
            <person name="Koyanagi M"/>
            <person name="Keeley SD"/>
            <person name="Tatsumi K"/>
            <person name="Tanaka K"/>
            <person name="Motone F"/>
            <person name="Kageyama Y"/>
            <person name="Nozu R"/>
            <person name="Adachi N"/>
            <person name="Nishimura O"/>
            <person name="Nakagawa R"/>
            <person name="Tanegashima C"/>
            <person name="Kiyatake I"/>
            <person name="Matsumoto R"/>
            <person name="Murakumo K"/>
            <person name="Nishida K"/>
            <person name="Terakita A"/>
            <person name="Kuratani S"/>
            <person name="Sato K"/>
            <person name="Hyodo S Kuraku.S."/>
        </authorList>
    </citation>
    <scope>NUCLEOTIDE SEQUENCE [LARGE SCALE GENOMIC DNA]</scope>
</reference>
<dbReference type="EMBL" id="BEZZ01000154">
    <property type="protein sequence ID" value="GCC27181.1"/>
    <property type="molecule type" value="Genomic_DNA"/>
</dbReference>
<evidence type="ECO:0000256" key="1">
    <source>
        <dbReference type="SAM" id="MobiDB-lite"/>
    </source>
</evidence>
<evidence type="ECO:0000313" key="2">
    <source>
        <dbReference type="EMBL" id="GCC27181.1"/>
    </source>
</evidence>
<proteinExistence type="predicted"/>
<dbReference type="AlphaFoldDB" id="A0A401S9V0"/>
<keyword evidence="3" id="KW-1185">Reference proteome</keyword>
<sequence length="90" mass="9832">MGKRHYLSKLASLSQKYFLSPVGSVLRFPVLQQRLASGQRLQPPALGSDPSGVGLRPRARGSWPQRGGQEPARPERRGRAKVSAPLSTEN</sequence>
<organism evidence="2 3">
    <name type="scientific">Chiloscyllium punctatum</name>
    <name type="common">Brownbanded bambooshark</name>
    <name type="synonym">Hemiscyllium punctatum</name>
    <dbReference type="NCBI Taxonomy" id="137246"/>
    <lineage>
        <taxon>Eukaryota</taxon>
        <taxon>Metazoa</taxon>
        <taxon>Chordata</taxon>
        <taxon>Craniata</taxon>
        <taxon>Vertebrata</taxon>
        <taxon>Chondrichthyes</taxon>
        <taxon>Elasmobranchii</taxon>
        <taxon>Galeomorphii</taxon>
        <taxon>Galeoidea</taxon>
        <taxon>Orectolobiformes</taxon>
        <taxon>Hemiscylliidae</taxon>
        <taxon>Chiloscyllium</taxon>
    </lineage>
</organism>